<accession>A0ABR7WYJ0</accession>
<dbReference type="Pfam" id="PF13715">
    <property type="entry name" value="CarbopepD_reg_2"/>
    <property type="match status" value="1"/>
</dbReference>
<dbReference type="InterPro" id="IPR037066">
    <property type="entry name" value="Plug_dom_sf"/>
</dbReference>
<comment type="similarity">
    <text evidence="2">Belongs to the TonB-dependent receptor family.</text>
</comment>
<dbReference type="InterPro" id="IPR008969">
    <property type="entry name" value="CarboxyPept-like_regulatory"/>
</dbReference>
<protein>
    <submittedName>
        <fullName evidence="5">Carboxypeptidase-like regulatory domain-containing protein</fullName>
    </submittedName>
</protein>
<evidence type="ECO:0000256" key="2">
    <source>
        <dbReference type="PROSITE-ProRule" id="PRU01360"/>
    </source>
</evidence>
<dbReference type="PROSITE" id="PS50005">
    <property type="entry name" value="TPR"/>
    <property type="match status" value="1"/>
</dbReference>
<dbReference type="RefSeq" id="WP_191191990.1">
    <property type="nucleotide sequence ID" value="NZ_JACWMY010000019.1"/>
</dbReference>
<feature type="signal peptide" evidence="3">
    <location>
        <begin position="1"/>
        <end position="24"/>
    </location>
</feature>
<proteinExistence type="inferred from homology"/>
<name>A0ABR7WYJ0_9SPHI</name>
<dbReference type="PROSITE" id="PS51468">
    <property type="entry name" value="VIT"/>
    <property type="match status" value="1"/>
</dbReference>
<keyword evidence="2" id="KW-0998">Cell outer membrane</keyword>
<keyword evidence="6" id="KW-1185">Reference proteome</keyword>
<dbReference type="InterPro" id="IPR011990">
    <property type="entry name" value="TPR-like_helical_dom_sf"/>
</dbReference>
<dbReference type="SUPFAM" id="SSF56935">
    <property type="entry name" value="Porins"/>
    <property type="match status" value="1"/>
</dbReference>
<dbReference type="InterPro" id="IPR012910">
    <property type="entry name" value="Plug_dom"/>
</dbReference>
<dbReference type="PROSITE" id="PS52016">
    <property type="entry name" value="TONB_DEPENDENT_REC_3"/>
    <property type="match status" value="1"/>
</dbReference>
<keyword evidence="1" id="KW-0802">TPR repeat</keyword>
<evidence type="ECO:0000313" key="5">
    <source>
        <dbReference type="EMBL" id="MBD1367355.1"/>
    </source>
</evidence>
<comment type="caution">
    <text evidence="5">The sequence shown here is derived from an EMBL/GenBank/DDBJ whole genome shotgun (WGS) entry which is preliminary data.</text>
</comment>
<feature type="repeat" description="TPR" evidence="1">
    <location>
        <begin position="985"/>
        <end position="1018"/>
    </location>
</feature>
<dbReference type="EMBL" id="JACWMY010000019">
    <property type="protein sequence ID" value="MBD1367355.1"/>
    <property type="molecule type" value="Genomic_DNA"/>
</dbReference>
<dbReference type="Gene3D" id="2.60.40.1120">
    <property type="entry name" value="Carboxypeptidase-like, regulatory domain"/>
    <property type="match status" value="1"/>
</dbReference>
<dbReference type="Pfam" id="PF07715">
    <property type="entry name" value="Plug"/>
    <property type="match status" value="1"/>
</dbReference>
<keyword evidence="2" id="KW-0812">Transmembrane</keyword>
<dbReference type="NCBIfam" id="TIGR04057">
    <property type="entry name" value="SusC_RagA_signa"/>
    <property type="match status" value="1"/>
</dbReference>
<dbReference type="InterPro" id="IPR039426">
    <property type="entry name" value="TonB-dep_rcpt-like"/>
</dbReference>
<organism evidence="5 6">
    <name type="scientific">Mucilaginibacter pankratovii</name>
    <dbReference type="NCBI Taxonomy" id="2772110"/>
    <lineage>
        <taxon>Bacteria</taxon>
        <taxon>Pseudomonadati</taxon>
        <taxon>Bacteroidota</taxon>
        <taxon>Sphingobacteriia</taxon>
        <taxon>Sphingobacteriales</taxon>
        <taxon>Sphingobacteriaceae</taxon>
        <taxon>Mucilaginibacter</taxon>
    </lineage>
</organism>
<keyword evidence="2" id="KW-0472">Membrane</keyword>
<dbReference type="InterPro" id="IPR023997">
    <property type="entry name" value="TonB-dep_OMP_SusC/RagA_CS"/>
</dbReference>
<gene>
    <name evidence="5" type="ORF">IDJ77_26320</name>
</gene>
<dbReference type="PANTHER" id="PTHR45737:SF6">
    <property type="entry name" value="VON WILLEBRAND FACTOR A DOMAIN-CONTAINING PROTEIN 5A"/>
    <property type="match status" value="1"/>
</dbReference>
<dbReference type="PANTHER" id="PTHR45737">
    <property type="entry name" value="VON WILLEBRAND FACTOR A DOMAIN-CONTAINING PROTEIN 5A"/>
    <property type="match status" value="1"/>
</dbReference>
<dbReference type="Proteomes" id="UP000606600">
    <property type="component" value="Unassembled WGS sequence"/>
</dbReference>
<evidence type="ECO:0000259" key="4">
    <source>
        <dbReference type="PROSITE" id="PS51468"/>
    </source>
</evidence>
<dbReference type="SUPFAM" id="SSF48452">
    <property type="entry name" value="TPR-like"/>
    <property type="match status" value="1"/>
</dbReference>
<comment type="subcellular location">
    <subcellularLocation>
        <location evidence="2">Cell outer membrane</location>
        <topology evidence="2">Multi-pass membrane protein</topology>
    </subcellularLocation>
</comment>
<keyword evidence="3" id="KW-0732">Signal</keyword>
<dbReference type="InterPro" id="IPR019734">
    <property type="entry name" value="TPR_rpt"/>
</dbReference>
<sequence>MNRLNLSLLSILALLMLQYNIASAQAPQLTVDGKSNNGVTLQNLKIDVAIYGNISRTTWQMTFYNSTSRILEGTLMFPLKDGVSVSRYALDINGKMREAVPVDRGKGTVVFESIERRRVDPGLLEKVEGNTFRTRIYPINPNSTRTVIIGYEEEIPMAANGSLKFSLPLNLKDTVKTFSLTASVVQSAAAPVADDTSGYALKFDKHQNTYSSSIEKNNYTPSHSLSFYIPKPKDVAEVMIQAQGNKYYWFINTAIPPQTIAKPLPHNIGLLWDASLSGANREIKKELALLDAYFKKVNNAQVHLIAFSNAILKNQTYAITNGNWDALKAELEQTTYDGATNLAKLDLSKYPADEFLLMSDGHQTFGDGQIKLSGKPVYCINSSAAADYSNLKLIALKTNGELIDLTRDDNTKALNALTIQPLRFLGIKAGSTVDDSYPSLPVTVSGAFSIAGITKDPNQTITLQYGYGNKISFEKQVTLDLQTNAVENVDVAKLWAQKKISEMDINYEANRQEIESLGKRFGIVTRNTSLIVLETINDYIQYDIEPPTELRAQYDAIMKQRGDVARSPARENLTTAENILKELTQWWDNGAEPAKITASNASTPVAPAVNNTSTANANRNRLVNPGAINRNGQGHNITGVVVAKDDGLPIPGVTLRVKGTNTGTQTNAVGRYSLWVPNKGKLQVSYLGFKSQEVKIGASGFLNVTLEGSSNQLNEVVVIGYGTVRRRDVTGSVSTINSDEAVSNNTAPEPPAVEEMQVAAVAPTPSSGAPGASPAVTYKSSNIAAGLSAKVAGLAVQSPNEANKQFQGRAAGVSVITQGAPGPGSSIVIRGTSSIANAKPLIIIDGVPSGSLDGFNPNDISDISVLKDAGATAVYGAKASNGVVVVTTKKGAATRRAITADTITSASNTNEGISIAYKTPDMEYLKTIQNTGKAGQYQKYLELRSSFTGDPVYYFDVANYFIKIGNKEVGARILSNLAEMDLGSYELYKMLGYKLKQLGDYEGEVFAFKKITELRPLDPQSYRDYGLALEDAGKHQQALDVLYKAMVTSYTSDAENLYNGVEEIFLPEINRIIAMHKSKLNLTAIPKKVIKALPADIRIVMNWNMNNTDIDLWVTDPNGEKCLYSHNRTALGGRISDDMTQGFGPEQFLLKKAIKGTYKIEINYYGDTQATIAGPTTIMAELYTYYGTPQEKKELIVLQMKKDAKGGVYIGDLDFK</sequence>
<evidence type="ECO:0000313" key="6">
    <source>
        <dbReference type="Proteomes" id="UP000606600"/>
    </source>
</evidence>
<evidence type="ECO:0000256" key="1">
    <source>
        <dbReference type="PROSITE-ProRule" id="PRU00339"/>
    </source>
</evidence>
<dbReference type="Pfam" id="PF08487">
    <property type="entry name" value="VIT"/>
    <property type="match status" value="1"/>
</dbReference>
<dbReference type="InterPro" id="IPR019220">
    <property type="entry name" value="DUF2135"/>
</dbReference>
<feature type="chain" id="PRO_5047327311" evidence="3">
    <location>
        <begin position="25"/>
        <end position="1216"/>
    </location>
</feature>
<dbReference type="InterPro" id="IPR013694">
    <property type="entry name" value="VIT"/>
</dbReference>
<evidence type="ECO:0000256" key="3">
    <source>
        <dbReference type="SAM" id="SignalP"/>
    </source>
</evidence>
<dbReference type="Gene3D" id="1.25.40.10">
    <property type="entry name" value="Tetratricopeptide repeat domain"/>
    <property type="match status" value="1"/>
</dbReference>
<dbReference type="Pfam" id="PF09906">
    <property type="entry name" value="DUF2135"/>
    <property type="match status" value="1"/>
</dbReference>
<keyword evidence="2" id="KW-0813">Transport</keyword>
<dbReference type="SUPFAM" id="SSF49464">
    <property type="entry name" value="Carboxypeptidase regulatory domain-like"/>
    <property type="match status" value="1"/>
</dbReference>
<dbReference type="Gene3D" id="2.170.130.10">
    <property type="entry name" value="TonB-dependent receptor, plug domain"/>
    <property type="match status" value="1"/>
</dbReference>
<keyword evidence="2" id="KW-1134">Transmembrane beta strand</keyword>
<reference evidence="5 6" key="1">
    <citation type="submission" date="2020-09" db="EMBL/GenBank/DDBJ databases">
        <title>Novel species of Mucilaginibacter isolated from a glacier on the Tibetan Plateau.</title>
        <authorList>
            <person name="Liu Q."/>
            <person name="Xin Y.-H."/>
        </authorList>
    </citation>
    <scope>NUCLEOTIDE SEQUENCE [LARGE SCALE GENOMIC DNA]</scope>
    <source>
        <strain evidence="5 6">ZT4R22</strain>
    </source>
</reference>
<feature type="domain" description="VIT" evidence="4">
    <location>
        <begin position="25"/>
        <end position="153"/>
    </location>
</feature>